<feature type="domain" description="Secretion system C-terminal sorting" evidence="3">
    <location>
        <begin position="570"/>
        <end position="637"/>
    </location>
</feature>
<name>A0A1G5IKZ9_9FLAO</name>
<dbReference type="STRING" id="490189.SAMN02927903_02290"/>
<feature type="chain" id="PRO_5011545453" evidence="2">
    <location>
        <begin position="21"/>
        <end position="639"/>
    </location>
</feature>
<dbReference type="InterPro" id="IPR028994">
    <property type="entry name" value="Integrin_alpha_N"/>
</dbReference>
<dbReference type="PANTHER" id="PTHR13412">
    <property type="entry name" value="T-CELL IMMUNOMODULATORY PROTEIN HOMOLOG"/>
    <property type="match status" value="1"/>
</dbReference>
<protein>
    <submittedName>
        <fullName evidence="4">Por secretion system C-terminal sorting domain-containing protein</fullName>
    </submittedName>
</protein>
<dbReference type="Proteomes" id="UP000199354">
    <property type="component" value="Unassembled WGS sequence"/>
</dbReference>
<dbReference type="AlphaFoldDB" id="A0A1G5IKZ9"/>
<dbReference type="Pfam" id="PF18962">
    <property type="entry name" value="Por_Secre_tail"/>
    <property type="match status" value="1"/>
</dbReference>
<evidence type="ECO:0000256" key="1">
    <source>
        <dbReference type="ARBA" id="ARBA00022729"/>
    </source>
</evidence>
<proteinExistence type="predicted"/>
<sequence>MKLKITLSLITCLSIGHLFSQGFGSTPTTWPIPQGGHTYSTINYGFDALGDSAGGILGDQTWSVMDMNGDGRPDLVVTAQTVEFEQFSNQAIAFGSGSNRYWKVYLNSGNGFSATSINWPIPQGGHTYSTINYGYDALYGMPEGQVGDQTWSVIDLNNDNKPDLVVTAETVEFEQFSNQAIAFGTGSNRYWKVYWNTGSGFNTTPTNWTIPQGGHTYSTINYGFDALADSAGSSLGDQTWSVSDMNGDGKPDLVVTAQKVEFEQFSDQAIAFGSGSNRYWKVYLNNGSGFATTSTNWPIPQGGHTYSTINYGYDALAASAEGTIGDQTWSVLDMNNDNKPDLVVTAERKAYAGFSDQATAFGTGSNRYWKVFLNTGSGFNATSTNWTIPQGGHTYSTINYGYDALAASAEGTIGDQTWSVLDMNSDNKPDLVVTAERKAYAGFSDQATAFGTGSNRYWKVFLNNGTGFATTSANWPIPQGGHTYSTIDYGYDALADSAGGNLGDQTWSVLDMNNDNKPDLVVTAQTVEFEQFSNQAIAFGTGSSRYWKVFLNSGLLETGSFTSDASAVVVYPNPSNGQFHVATHAETNDIDLKVVDLSGRVILHQTNSKTIDLSGFPKGVYILNVGIGEASYSKKLMLK</sequence>
<evidence type="ECO:0000313" key="5">
    <source>
        <dbReference type="Proteomes" id="UP000199354"/>
    </source>
</evidence>
<evidence type="ECO:0000259" key="3">
    <source>
        <dbReference type="Pfam" id="PF18962"/>
    </source>
</evidence>
<feature type="signal peptide" evidence="2">
    <location>
        <begin position="1"/>
        <end position="20"/>
    </location>
</feature>
<organism evidence="4 5">
    <name type="scientific">Flavobacterium caeni</name>
    <dbReference type="NCBI Taxonomy" id="490189"/>
    <lineage>
        <taxon>Bacteria</taxon>
        <taxon>Pseudomonadati</taxon>
        <taxon>Bacteroidota</taxon>
        <taxon>Flavobacteriia</taxon>
        <taxon>Flavobacteriales</taxon>
        <taxon>Flavobacteriaceae</taxon>
        <taxon>Flavobacterium</taxon>
    </lineage>
</organism>
<dbReference type="Gene3D" id="2.130.10.130">
    <property type="entry name" value="Integrin alpha, N-terminal"/>
    <property type="match status" value="2"/>
</dbReference>
<gene>
    <name evidence="4" type="ORF">SAMN02927903_02290</name>
</gene>
<keyword evidence="1 2" id="KW-0732">Signal</keyword>
<evidence type="ECO:0000313" key="4">
    <source>
        <dbReference type="EMBL" id="SCY76390.1"/>
    </source>
</evidence>
<keyword evidence="5" id="KW-1185">Reference proteome</keyword>
<dbReference type="RefSeq" id="WP_170826850.1">
    <property type="nucleotide sequence ID" value="NZ_FMVF01000010.1"/>
</dbReference>
<dbReference type="PANTHER" id="PTHR13412:SF0">
    <property type="entry name" value="T-CELL IMMUNOMODULATORY PROTEIN"/>
    <property type="match status" value="1"/>
</dbReference>
<evidence type="ECO:0000256" key="2">
    <source>
        <dbReference type="SAM" id="SignalP"/>
    </source>
</evidence>
<dbReference type="InterPro" id="IPR024881">
    <property type="entry name" value="Tip"/>
</dbReference>
<dbReference type="NCBIfam" id="TIGR04183">
    <property type="entry name" value="Por_Secre_tail"/>
    <property type="match status" value="1"/>
</dbReference>
<accession>A0A1G5IKZ9</accession>
<dbReference type="SUPFAM" id="SSF69318">
    <property type="entry name" value="Integrin alpha N-terminal domain"/>
    <property type="match status" value="1"/>
</dbReference>
<dbReference type="EMBL" id="FMVF01000010">
    <property type="protein sequence ID" value="SCY76390.1"/>
    <property type="molecule type" value="Genomic_DNA"/>
</dbReference>
<dbReference type="InterPro" id="IPR026444">
    <property type="entry name" value="Secre_tail"/>
</dbReference>
<reference evidence="4 5" key="1">
    <citation type="submission" date="2016-10" db="EMBL/GenBank/DDBJ databases">
        <authorList>
            <person name="de Groot N.N."/>
        </authorList>
    </citation>
    <scope>NUCLEOTIDE SEQUENCE [LARGE SCALE GENOMIC DNA]</scope>
    <source>
        <strain evidence="4 5">CGMCC 1.7031</strain>
    </source>
</reference>